<protein>
    <submittedName>
        <fullName evidence="2">Uncharacterized protein</fullName>
    </submittedName>
</protein>
<dbReference type="EMBL" id="CAMXCT010003446">
    <property type="protein sequence ID" value="CAI4004510.1"/>
    <property type="molecule type" value="Genomic_DNA"/>
</dbReference>
<dbReference type="Proteomes" id="UP001152797">
    <property type="component" value="Unassembled WGS sequence"/>
</dbReference>
<dbReference type="EMBL" id="CAMXCT030003446">
    <property type="protein sequence ID" value="CAL4791822.1"/>
    <property type="molecule type" value="Genomic_DNA"/>
</dbReference>
<comment type="caution">
    <text evidence="2">The sequence shown here is derived from an EMBL/GenBank/DDBJ whole genome shotgun (WGS) entry which is preliminary data.</text>
</comment>
<dbReference type="AlphaFoldDB" id="A0A9P1DN75"/>
<evidence type="ECO:0000313" key="1">
    <source>
        <dbReference type="EMBL" id="CAI4004510.1"/>
    </source>
</evidence>
<dbReference type="EMBL" id="CAMXCT030005813">
    <property type="protein sequence ID" value="CAL4800637.1"/>
    <property type="molecule type" value="Genomic_DNA"/>
</dbReference>
<gene>
    <name evidence="1" type="ORF">C1SCF055_LOCUS30292</name>
    <name evidence="2" type="ORF">C1SCF055_LOCUS38310</name>
</gene>
<dbReference type="EMBL" id="CAMXCT010005813">
    <property type="protein sequence ID" value="CAI4013325.1"/>
    <property type="molecule type" value="Genomic_DNA"/>
</dbReference>
<evidence type="ECO:0000313" key="4">
    <source>
        <dbReference type="Proteomes" id="UP001152797"/>
    </source>
</evidence>
<reference evidence="2" key="1">
    <citation type="submission" date="2022-10" db="EMBL/GenBank/DDBJ databases">
        <authorList>
            <person name="Chen Y."/>
            <person name="Dougan E. K."/>
            <person name="Chan C."/>
            <person name="Rhodes N."/>
            <person name="Thang M."/>
        </authorList>
    </citation>
    <scope>NUCLEOTIDE SEQUENCE</scope>
</reference>
<dbReference type="EMBL" id="CAMXCT020003446">
    <property type="protein sequence ID" value="CAL1157885.1"/>
    <property type="molecule type" value="Genomic_DNA"/>
</dbReference>
<dbReference type="EMBL" id="CAMXCT020005813">
    <property type="protein sequence ID" value="CAL1166700.1"/>
    <property type="molecule type" value="Genomic_DNA"/>
</dbReference>
<name>A0A9P1DN75_9DINO</name>
<proteinExistence type="predicted"/>
<evidence type="ECO:0000313" key="2">
    <source>
        <dbReference type="EMBL" id="CAI4013325.1"/>
    </source>
</evidence>
<accession>A0A9P1DN75</accession>
<keyword evidence="4" id="KW-1185">Reference proteome</keyword>
<evidence type="ECO:0000313" key="3">
    <source>
        <dbReference type="EMBL" id="CAL1157885.1"/>
    </source>
</evidence>
<sequence length="163" mass="18734">MPRSARLAAIPTYSPPRGKLWGFNLAKYGENFKVAAKEFLEALAPRRLSSRDEDVVHLREFHTVKDAEGSYQSTLHLTDKGRLLHPYLWDKTDFEGEKRASKKEADDSAAKVFWDDPHVLDIARKLRPSKKAQRIDRNRILKNLKNSAKRQAKRLAQRAAVQT</sequence>
<organism evidence="2">
    <name type="scientific">Cladocopium goreaui</name>
    <dbReference type="NCBI Taxonomy" id="2562237"/>
    <lineage>
        <taxon>Eukaryota</taxon>
        <taxon>Sar</taxon>
        <taxon>Alveolata</taxon>
        <taxon>Dinophyceae</taxon>
        <taxon>Suessiales</taxon>
        <taxon>Symbiodiniaceae</taxon>
        <taxon>Cladocopium</taxon>
    </lineage>
</organism>
<reference evidence="3" key="2">
    <citation type="submission" date="2024-04" db="EMBL/GenBank/DDBJ databases">
        <authorList>
            <person name="Chen Y."/>
            <person name="Shah S."/>
            <person name="Dougan E. K."/>
            <person name="Thang M."/>
            <person name="Chan C."/>
        </authorList>
    </citation>
    <scope>NUCLEOTIDE SEQUENCE [LARGE SCALE GENOMIC DNA]</scope>
</reference>